<dbReference type="KEGG" id="dge:Dgeo_1452"/>
<evidence type="ECO:0000313" key="3">
    <source>
        <dbReference type="EMBL" id="ABF45747.1"/>
    </source>
</evidence>
<reference evidence="3" key="1">
    <citation type="submission" date="2006-04" db="EMBL/GenBank/DDBJ databases">
        <title>Complete sequence of chromosome of Deinococcus geothermalis DSM 11300.</title>
        <authorList>
            <consortium name="US DOE Joint Genome Institute"/>
            <person name="Copeland A."/>
            <person name="Lucas S."/>
            <person name="Lapidus A."/>
            <person name="Barry K."/>
            <person name="Detter J.C."/>
            <person name="Glavina del Rio T."/>
            <person name="Hammon N."/>
            <person name="Israni S."/>
            <person name="Dalin E."/>
            <person name="Tice H."/>
            <person name="Pitluck S."/>
            <person name="Brettin T."/>
            <person name="Bruce D."/>
            <person name="Han C."/>
            <person name="Tapia R."/>
            <person name="Saunders E."/>
            <person name="Gilna P."/>
            <person name="Schmutz J."/>
            <person name="Larimer F."/>
            <person name="Land M."/>
            <person name="Hauser L."/>
            <person name="Kyrpides N."/>
            <person name="Kim E."/>
            <person name="Daly M.J."/>
            <person name="Fredrickson J.K."/>
            <person name="Makarova K.S."/>
            <person name="Gaidamakova E.K."/>
            <person name="Zhai M."/>
            <person name="Richardson P."/>
        </authorList>
    </citation>
    <scope>NUCLEOTIDE SEQUENCE</scope>
    <source>
        <strain evidence="3">DSM 11300</strain>
    </source>
</reference>
<dbReference type="Gene3D" id="2.60.40.1120">
    <property type="entry name" value="Carboxypeptidase-like, regulatory domain"/>
    <property type="match status" value="1"/>
</dbReference>
<evidence type="ECO:0000256" key="2">
    <source>
        <dbReference type="SAM" id="SignalP"/>
    </source>
</evidence>
<name>Q1IYD7_DEIGD</name>
<dbReference type="RefSeq" id="WP_011530581.1">
    <property type="nucleotide sequence ID" value="NC_008025.1"/>
</dbReference>
<feature type="compositionally biased region" description="Pro residues" evidence="1">
    <location>
        <begin position="179"/>
        <end position="191"/>
    </location>
</feature>
<keyword evidence="4" id="KW-1185">Reference proteome</keyword>
<dbReference type="HOGENOM" id="CLU_594126_0_0_0"/>
<evidence type="ECO:0000313" key="4">
    <source>
        <dbReference type="Proteomes" id="UP000002431"/>
    </source>
</evidence>
<dbReference type="STRING" id="319795.Dgeo_1452"/>
<gene>
    <name evidence="3" type="ordered locus">Dgeo_1452</name>
</gene>
<proteinExistence type="predicted"/>
<protein>
    <recommendedName>
        <fullName evidence="5">Carboxypeptidase regulatory-like domain-containing protein</fullName>
    </recommendedName>
</protein>
<feature type="region of interest" description="Disordered" evidence="1">
    <location>
        <begin position="152"/>
        <end position="201"/>
    </location>
</feature>
<dbReference type="Proteomes" id="UP000002431">
    <property type="component" value="Chromosome"/>
</dbReference>
<evidence type="ECO:0008006" key="5">
    <source>
        <dbReference type="Google" id="ProtNLM"/>
    </source>
</evidence>
<accession>Q1IYD7</accession>
<feature type="compositionally biased region" description="Low complexity" evidence="1">
    <location>
        <begin position="152"/>
        <end position="178"/>
    </location>
</feature>
<organism evidence="3 4">
    <name type="scientific">Deinococcus geothermalis (strain DSM 11300 / CIP 105573 / AG-3a)</name>
    <dbReference type="NCBI Taxonomy" id="319795"/>
    <lineage>
        <taxon>Bacteria</taxon>
        <taxon>Thermotogati</taxon>
        <taxon>Deinococcota</taxon>
        <taxon>Deinococci</taxon>
        <taxon>Deinococcales</taxon>
        <taxon>Deinococcaceae</taxon>
        <taxon>Deinococcus</taxon>
    </lineage>
</organism>
<evidence type="ECO:0000256" key="1">
    <source>
        <dbReference type="SAM" id="MobiDB-lite"/>
    </source>
</evidence>
<dbReference type="Pfam" id="PF13620">
    <property type="entry name" value="CarboxypepD_reg"/>
    <property type="match status" value="1"/>
</dbReference>
<sequence length="459" mass="48025">MNPSRSARRAVPLLTALLVSVALAAGPRSALVEATFIEGAEIVNGSSALGDFPAALREVATRAGGTCVKSEYVVWDSVDSLEDNFKQVLGSLGYSYTLLGHDEEGGHYAFFRLNKGNAALAGIWADAEGTTLLGWCSLKLASAAAPAAPAALTPAAPSKGAPSPAPTAPTTRTQAAPAPATPPPTVKPPTPKRGFISGLVLDPQGRPLAGAEISIVGTTFTQGQRTSFTVQTKADGTYSVRVPDGRYHATATIVRELAGVSFRLPLHPESGSLNTEVDSSEGGNLNFRWRLTGKKPGGGNGYSDFYGASVLLSYCGLPASAYCDARYSAITPGAAPEGSTVTLTFTPQGRLIDGTPGKPVVYSFKVAPLSPPGGYPYTNPNGGGRTTLGLGWPYHSQDFNDLPLGIYTLTATAALPDGRRIPLRLGLEENDVEYTSVPVKFASYDTSGYLKQLRIYLRD</sequence>
<dbReference type="SUPFAM" id="SSF49464">
    <property type="entry name" value="Carboxypeptidase regulatory domain-like"/>
    <property type="match status" value="1"/>
</dbReference>
<keyword evidence="2" id="KW-0732">Signal</keyword>
<dbReference type="AlphaFoldDB" id="Q1IYD7"/>
<dbReference type="EMBL" id="CP000359">
    <property type="protein sequence ID" value="ABF45747.1"/>
    <property type="molecule type" value="Genomic_DNA"/>
</dbReference>
<feature type="signal peptide" evidence="2">
    <location>
        <begin position="1"/>
        <end position="24"/>
    </location>
</feature>
<dbReference type="InterPro" id="IPR008969">
    <property type="entry name" value="CarboxyPept-like_regulatory"/>
</dbReference>
<feature type="chain" id="PRO_5004191452" description="Carboxypeptidase regulatory-like domain-containing protein" evidence="2">
    <location>
        <begin position="25"/>
        <end position="459"/>
    </location>
</feature>